<evidence type="ECO:0000313" key="2">
    <source>
        <dbReference type="EMBL" id="RZT01150.1"/>
    </source>
</evidence>
<dbReference type="RefSeq" id="WP_130434777.1">
    <property type="nucleotide sequence ID" value="NZ_SGXF01000002.1"/>
</dbReference>
<gene>
    <name evidence="2" type="ORF">EV209_1592</name>
</gene>
<proteinExistence type="predicted"/>
<dbReference type="InterPro" id="IPR000719">
    <property type="entry name" value="Prot_kinase_dom"/>
</dbReference>
<evidence type="ECO:0000259" key="1">
    <source>
        <dbReference type="PROSITE" id="PS50011"/>
    </source>
</evidence>
<keyword evidence="2" id="KW-0808">Transferase</keyword>
<protein>
    <submittedName>
        <fullName evidence="2">Aminoglycoside phosphotransferase (APT) family kinase protein</fullName>
    </submittedName>
</protein>
<dbReference type="Gene3D" id="3.90.1200.10">
    <property type="match status" value="1"/>
</dbReference>
<dbReference type="PANTHER" id="PTHR21310">
    <property type="entry name" value="AMINOGLYCOSIDE PHOSPHOTRANSFERASE-RELATED-RELATED"/>
    <property type="match status" value="1"/>
</dbReference>
<dbReference type="InterPro" id="IPR002575">
    <property type="entry name" value="Aminoglycoside_PTrfase"/>
</dbReference>
<keyword evidence="2" id="KW-0418">Kinase</keyword>
<dbReference type="GO" id="GO:0005524">
    <property type="term" value="F:ATP binding"/>
    <property type="evidence" value="ECO:0007669"/>
    <property type="project" value="InterPro"/>
</dbReference>
<dbReference type="PROSITE" id="PS50011">
    <property type="entry name" value="PROTEIN_KINASE_DOM"/>
    <property type="match status" value="1"/>
</dbReference>
<dbReference type="OrthoDB" id="334783at2"/>
<reference evidence="2 3" key="1">
    <citation type="submission" date="2019-02" db="EMBL/GenBank/DDBJ databases">
        <title>Genomic Encyclopedia of Type Strains, Phase IV (KMG-IV): sequencing the most valuable type-strain genomes for metagenomic binning, comparative biology and taxonomic classification.</title>
        <authorList>
            <person name="Goeker M."/>
        </authorList>
    </citation>
    <scope>NUCLEOTIDE SEQUENCE [LARGE SCALE GENOMIC DNA]</scope>
    <source>
        <strain evidence="2 3">DSM 29486</strain>
    </source>
</reference>
<dbReference type="AlphaFoldDB" id="A0A4Q7PMM4"/>
<sequence>MDSLTKNRQSRRTLEEMAAKIFAGEEMENCTELTEGYFNVAYEVRLKSGKETILKVAPQKNVRVMSYEKNIMFSEVQAMKMAASCPEIPVPEIYGYDSSCTVCPSPYFFMEKLEGASLFSMKDTLPREEISRIQVEAGGLNRKINEISCPCFGLPGQPKLQGEEWFPVFRSMLELGLQDAEAGKVDLKISGAGLLEHLEKDKDIFYEVKVPKLVHWDLWDGNIFVQNGKITGFIDWERSLWADPLMEVGFRTYKENEDFIKGYGIAAMAETQRRRALWYDIYLLVLVSLECEYRKYETMEMYEWSTGLLARQFGKL</sequence>
<dbReference type="Gene3D" id="3.30.200.20">
    <property type="entry name" value="Phosphorylase Kinase, domain 1"/>
    <property type="match status" value="1"/>
</dbReference>
<dbReference type="EMBL" id="SGXF01000002">
    <property type="protein sequence ID" value="RZT01150.1"/>
    <property type="molecule type" value="Genomic_DNA"/>
</dbReference>
<evidence type="ECO:0000313" key="3">
    <source>
        <dbReference type="Proteomes" id="UP000292927"/>
    </source>
</evidence>
<dbReference type="InterPro" id="IPR011009">
    <property type="entry name" value="Kinase-like_dom_sf"/>
</dbReference>
<dbReference type="Proteomes" id="UP000292927">
    <property type="component" value="Unassembled WGS sequence"/>
</dbReference>
<dbReference type="SUPFAM" id="SSF56112">
    <property type="entry name" value="Protein kinase-like (PK-like)"/>
    <property type="match status" value="1"/>
</dbReference>
<dbReference type="InterPro" id="IPR051678">
    <property type="entry name" value="AGP_Transferase"/>
</dbReference>
<dbReference type="GO" id="GO:0004672">
    <property type="term" value="F:protein kinase activity"/>
    <property type="evidence" value="ECO:0007669"/>
    <property type="project" value="InterPro"/>
</dbReference>
<feature type="domain" description="Protein kinase" evidence="1">
    <location>
        <begin position="27"/>
        <end position="316"/>
    </location>
</feature>
<accession>A0A4Q7PMM4</accession>
<organism evidence="2 3">
    <name type="scientific">Cuneatibacter caecimuris</name>
    <dbReference type="NCBI Taxonomy" id="1796618"/>
    <lineage>
        <taxon>Bacteria</taxon>
        <taxon>Bacillati</taxon>
        <taxon>Bacillota</taxon>
        <taxon>Clostridia</taxon>
        <taxon>Lachnospirales</taxon>
        <taxon>Lachnospiraceae</taxon>
        <taxon>Cuneatibacter</taxon>
    </lineage>
</organism>
<keyword evidence="3" id="KW-1185">Reference proteome</keyword>
<comment type="caution">
    <text evidence="2">The sequence shown here is derived from an EMBL/GenBank/DDBJ whole genome shotgun (WGS) entry which is preliminary data.</text>
</comment>
<dbReference type="Pfam" id="PF01636">
    <property type="entry name" value="APH"/>
    <property type="match status" value="1"/>
</dbReference>
<dbReference type="PANTHER" id="PTHR21310:SF15">
    <property type="entry name" value="AMINOGLYCOSIDE PHOSPHOTRANSFERASE DOMAIN-CONTAINING PROTEIN"/>
    <property type="match status" value="1"/>
</dbReference>
<name>A0A4Q7PMM4_9FIRM</name>